<evidence type="ECO:0000256" key="2">
    <source>
        <dbReference type="ARBA" id="ARBA00022490"/>
    </source>
</evidence>
<keyword evidence="4" id="KW-0175">Coiled coil</keyword>
<dbReference type="InterPro" id="IPR012334">
    <property type="entry name" value="Pectin_lyas_fold"/>
</dbReference>
<feature type="compositionally biased region" description="Polar residues" evidence="5">
    <location>
        <begin position="253"/>
        <end position="262"/>
    </location>
</feature>
<evidence type="ECO:0000259" key="7">
    <source>
        <dbReference type="Pfam" id="PF23762"/>
    </source>
</evidence>
<gene>
    <name evidence="8" type="ORF">KQX54_010715</name>
</gene>
<dbReference type="AlphaFoldDB" id="A0AAV7IND5"/>
<dbReference type="PANTHER" id="PTHR14695:SF4">
    <property type="entry name" value="PROTEIN NESSUN DORMA"/>
    <property type="match status" value="1"/>
</dbReference>
<reference evidence="8 9" key="1">
    <citation type="journal article" date="2021" name="J. Hered.">
        <title>A chromosome-level genome assembly of the parasitoid wasp, Cotesia glomerata (Hymenoptera: Braconidae).</title>
        <authorList>
            <person name="Pinto B.J."/>
            <person name="Weis J.J."/>
            <person name="Gamble T."/>
            <person name="Ode P.J."/>
            <person name="Paul R."/>
            <person name="Zaspel J.M."/>
        </authorList>
    </citation>
    <scope>NUCLEOTIDE SEQUENCE [LARGE SCALE GENOMIC DNA]</scope>
    <source>
        <strain evidence="8">CgM1</strain>
    </source>
</reference>
<dbReference type="Gene3D" id="2.160.20.10">
    <property type="entry name" value="Single-stranded right-handed beta-helix, Pectin lyase-like"/>
    <property type="match status" value="1"/>
</dbReference>
<dbReference type="InterPro" id="IPR011050">
    <property type="entry name" value="Pectin_lyase_fold/virulence"/>
</dbReference>
<organism evidence="8 9">
    <name type="scientific">Cotesia glomerata</name>
    <name type="common">Lepidopteran parasitic wasp</name>
    <name type="synonym">Apanteles glomeratus</name>
    <dbReference type="NCBI Taxonomy" id="32391"/>
    <lineage>
        <taxon>Eukaryota</taxon>
        <taxon>Metazoa</taxon>
        <taxon>Ecdysozoa</taxon>
        <taxon>Arthropoda</taxon>
        <taxon>Hexapoda</taxon>
        <taxon>Insecta</taxon>
        <taxon>Pterygota</taxon>
        <taxon>Neoptera</taxon>
        <taxon>Endopterygota</taxon>
        <taxon>Hymenoptera</taxon>
        <taxon>Apocrita</taxon>
        <taxon>Ichneumonoidea</taxon>
        <taxon>Braconidae</taxon>
        <taxon>Microgastrinae</taxon>
        <taxon>Cotesia</taxon>
    </lineage>
</organism>
<evidence type="ECO:0000256" key="3">
    <source>
        <dbReference type="ARBA" id="ARBA00023212"/>
    </source>
</evidence>
<dbReference type="InterPro" id="IPR039448">
    <property type="entry name" value="Beta_helix"/>
</dbReference>
<dbReference type="GO" id="GO:0007112">
    <property type="term" value="P:male meiosis cytokinesis"/>
    <property type="evidence" value="ECO:0007669"/>
    <property type="project" value="TreeGrafter"/>
</dbReference>
<evidence type="ECO:0000256" key="1">
    <source>
        <dbReference type="ARBA" id="ARBA00004186"/>
    </source>
</evidence>
<feature type="coiled-coil region" evidence="4">
    <location>
        <begin position="182"/>
        <end position="209"/>
    </location>
</feature>
<evidence type="ECO:0000313" key="8">
    <source>
        <dbReference type="EMBL" id="KAH0554441.1"/>
    </source>
</evidence>
<dbReference type="InterPro" id="IPR057508">
    <property type="entry name" value="SHCBP-like_N"/>
</dbReference>
<proteinExistence type="predicted"/>
<dbReference type="GO" id="GO:0005819">
    <property type="term" value="C:spindle"/>
    <property type="evidence" value="ECO:0007669"/>
    <property type="project" value="UniProtKB-SubCell"/>
</dbReference>
<feature type="domain" description="Right handed beta helix" evidence="6">
    <location>
        <begin position="400"/>
        <end position="522"/>
    </location>
</feature>
<dbReference type="Proteomes" id="UP000826195">
    <property type="component" value="Unassembled WGS sequence"/>
</dbReference>
<dbReference type="Pfam" id="PF13229">
    <property type="entry name" value="Beta_helix"/>
    <property type="match status" value="1"/>
</dbReference>
<evidence type="ECO:0000259" key="6">
    <source>
        <dbReference type="Pfam" id="PF13229"/>
    </source>
</evidence>
<keyword evidence="2" id="KW-0963">Cytoplasm</keyword>
<feature type="region of interest" description="Disordered" evidence="5">
    <location>
        <begin position="250"/>
        <end position="269"/>
    </location>
</feature>
<dbReference type="GO" id="GO:0007283">
    <property type="term" value="P:spermatogenesis"/>
    <property type="evidence" value="ECO:0007669"/>
    <property type="project" value="TreeGrafter"/>
</dbReference>
<protein>
    <recommendedName>
        <fullName evidence="10">SHC SH2 domain-binding protein 1</fullName>
    </recommendedName>
</protein>
<dbReference type="InterPro" id="IPR045140">
    <property type="entry name" value="SHCBP1-like"/>
</dbReference>
<name>A0AAV7IND5_COTGL</name>
<sequence>MEVYTFVKSFQERINEFTEILSSRETIVPASRIKSEWSYHLELVIEPVGWQALWKIPRLTCQDLQIHYPTVVVVSAEHIDCSELTVFVKIIAVQDEIHLPEKYQVPLIELYPAKNQNNSTLDIIGTAECIEQLRFFYNHLWMPWDVDDDENFDWVLLHLETRLRLFFDIKRNNVNKETADIIRTLIKEAKDISDKISRLEADISDDDEETEDTKFLVDEGKTCQLMKLHLRMQQIKAEVNVLENPAMRDVLQRNPNSNTPNRQVKREESLDRKPEAFVVWRGGSLEDTIISLKKVDKFVTKDTFIKITADLQEALDASETNDKVFVTEGEHYISGAGGLEYGGTIKSIGNSINTIIHAKENVCCSSLFDFSGEEVVLDNVTVDLGELLVGILARKGIIRLRYCKIFASNHSVMKLGIVVLPNSKLIAENTIFVNLGTAVVAHADGEVTLKDCKFEKCTEGIQLQDESRIRLTNCCLSGFMEYGIRLETQKYLTSAEGKNGSVNLLEDVTEISLKGCTFENNIQGDVLLKPRTMAVIIPNNENPMEL</sequence>
<feature type="domain" description="SHC SH2" evidence="7">
    <location>
        <begin position="12"/>
        <end position="248"/>
    </location>
</feature>
<dbReference type="Pfam" id="PF23762">
    <property type="entry name" value="SHCBP_N"/>
    <property type="match status" value="1"/>
</dbReference>
<dbReference type="PANTHER" id="PTHR14695">
    <property type="entry name" value="SHC SH2-DOMAIN BINDING PROTEIN 1-RELATED"/>
    <property type="match status" value="1"/>
</dbReference>
<accession>A0AAV7IND5</accession>
<comment type="subcellular location">
    <subcellularLocation>
        <location evidence="1">Cytoplasm</location>
        <location evidence="1">Cytoskeleton</location>
        <location evidence="1">Spindle</location>
    </subcellularLocation>
</comment>
<comment type="caution">
    <text evidence="8">The sequence shown here is derived from an EMBL/GenBank/DDBJ whole genome shotgun (WGS) entry which is preliminary data.</text>
</comment>
<evidence type="ECO:0008006" key="10">
    <source>
        <dbReference type="Google" id="ProtNLM"/>
    </source>
</evidence>
<evidence type="ECO:0000256" key="4">
    <source>
        <dbReference type="SAM" id="Coils"/>
    </source>
</evidence>
<keyword evidence="3" id="KW-0206">Cytoskeleton</keyword>
<dbReference type="EMBL" id="JAHXZJ010001119">
    <property type="protein sequence ID" value="KAH0554441.1"/>
    <property type="molecule type" value="Genomic_DNA"/>
</dbReference>
<keyword evidence="9" id="KW-1185">Reference proteome</keyword>
<evidence type="ECO:0000256" key="5">
    <source>
        <dbReference type="SAM" id="MobiDB-lite"/>
    </source>
</evidence>
<evidence type="ECO:0000313" key="9">
    <source>
        <dbReference type="Proteomes" id="UP000826195"/>
    </source>
</evidence>
<dbReference type="SUPFAM" id="SSF51126">
    <property type="entry name" value="Pectin lyase-like"/>
    <property type="match status" value="1"/>
</dbReference>